<evidence type="ECO:0000313" key="2">
    <source>
        <dbReference type="EMBL" id="MBC5668684.1"/>
    </source>
</evidence>
<dbReference type="InterPro" id="IPR050490">
    <property type="entry name" value="Bact_solute-bd_prot1"/>
</dbReference>
<reference evidence="2 3" key="1">
    <citation type="submission" date="2020-08" db="EMBL/GenBank/DDBJ databases">
        <title>Genome public.</title>
        <authorList>
            <person name="Liu C."/>
            <person name="Sun Q."/>
        </authorList>
    </citation>
    <scope>NUCLEOTIDE SEQUENCE [LARGE SCALE GENOMIC DNA]</scope>
    <source>
        <strain evidence="2 3">BX4</strain>
    </source>
</reference>
<dbReference type="EMBL" id="JACOOZ010000009">
    <property type="protein sequence ID" value="MBC5668684.1"/>
    <property type="molecule type" value="Genomic_DNA"/>
</dbReference>
<feature type="signal peptide" evidence="1">
    <location>
        <begin position="1"/>
        <end position="21"/>
    </location>
</feature>
<evidence type="ECO:0000313" key="3">
    <source>
        <dbReference type="Proteomes" id="UP000597877"/>
    </source>
</evidence>
<comment type="caution">
    <text evidence="2">The sequence shown here is derived from an EMBL/GenBank/DDBJ whole genome shotgun (WGS) entry which is preliminary data.</text>
</comment>
<sequence>MRKKRLLSLALVAALSVTMLAGCGGKKSTESETNKDGSDKVKITLGIWPGEDLAENIPTFEGYQKTMQKLHPNVTCDPAPYTYATDTFVSLAQSGNCPTIFESWFTEPQKLIKQGLIADVTDELKKRGWLDDMNDNIKGLLSDSDGKVYGVPRDAYGLGLMCNVELFEKAGLVDENGVPKFPKTFDELAETAKKIKEKTGAAGLCLLAKDNSGGWHFSNIAWNFGAKLVTDNGDGTYTSNLNSKEAVAAMQYVSDLKWKYDVLTADPTAEDWGTGFQQLGTGGAAMYIAANDAVAQPTQTNGLDVKKLALGAMPAGPNGDQYSLTGGTPYMFSKDATPEQISAAFDFLEVMGKAPEANDTTIKGMEADAANRKQNGVPVIQTFPCWTNKEYVDANNKVVEEYSNVDTAMFQQFFDAVNKEGNLHTEEPGDAQEMYAQLTNVLQAVITNKDADIQKLMDTANSNYQKTLDSEFKKN</sequence>
<feature type="chain" id="PRO_5045242802" evidence="1">
    <location>
        <begin position="22"/>
        <end position="475"/>
    </location>
</feature>
<dbReference type="Pfam" id="PF01547">
    <property type="entry name" value="SBP_bac_1"/>
    <property type="match status" value="1"/>
</dbReference>
<name>A0ABR7F4Z6_9FIRM</name>
<dbReference type="Gene3D" id="3.40.190.10">
    <property type="entry name" value="Periplasmic binding protein-like II"/>
    <property type="match status" value="1"/>
</dbReference>
<dbReference type="Proteomes" id="UP000597877">
    <property type="component" value="Unassembled WGS sequence"/>
</dbReference>
<accession>A0ABR7F4Z6</accession>
<keyword evidence="3" id="KW-1185">Reference proteome</keyword>
<keyword evidence="1" id="KW-0732">Signal</keyword>
<dbReference type="PANTHER" id="PTHR43649">
    <property type="entry name" value="ARABINOSE-BINDING PROTEIN-RELATED"/>
    <property type="match status" value="1"/>
</dbReference>
<dbReference type="InterPro" id="IPR006059">
    <property type="entry name" value="SBP"/>
</dbReference>
<gene>
    <name evidence="2" type="ORF">H8S00_11955</name>
</gene>
<dbReference type="SUPFAM" id="SSF53850">
    <property type="entry name" value="Periplasmic binding protein-like II"/>
    <property type="match status" value="1"/>
</dbReference>
<protein>
    <submittedName>
        <fullName evidence="2">Extracellular solute-binding protein</fullName>
    </submittedName>
</protein>
<dbReference type="PROSITE" id="PS51257">
    <property type="entry name" value="PROKAR_LIPOPROTEIN"/>
    <property type="match status" value="1"/>
</dbReference>
<organism evidence="2 3">
    <name type="scientific">Eubacterium segne</name>
    <dbReference type="NCBI Taxonomy" id="2763045"/>
    <lineage>
        <taxon>Bacteria</taxon>
        <taxon>Bacillati</taxon>
        <taxon>Bacillota</taxon>
        <taxon>Clostridia</taxon>
        <taxon>Eubacteriales</taxon>
        <taxon>Eubacteriaceae</taxon>
        <taxon>Eubacterium</taxon>
    </lineage>
</organism>
<proteinExistence type="predicted"/>
<dbReference type="RefSeq" id="WP_021952513.1">
    <property type="nucleotide sequence ID" value="NZ_JACOOZ010000009.1"/>
</dbReference>
<evidence type="ECO:0000256" key="1">
    <source>
        <dbReference type="SAM" id="SignalP"/>
    </source>
</evidence>
<dbReference type="PANTHER" id="PTHR43649:SF16">
    <property type="entry name" value="SUGAR-BINDING LIPOPROTEIN"/>
    <property type="match status" value="1"/>
</dbReference>